<name>A0A2C9M0C0_BIOGL</name>
<dbReference type="AlphaFoldDB" id="A0A2C9M0C0"/>
<dbReference type="VEuPathDB" id="VectorBase:BGLAX_037159"/>
<evidence type="ECO:0000313" key="2">
    <source>
        <dbReference type="EnsemblMetazoa" id="BGLB037049-PA"/>
    </source>
</evidence>
<evidence type="ECO:0000256" key="1">
    <source>
        <dbReference type="SAM" id="MobiDB-lite"/>
    </source>
</evidence>
<protein>
    <submittedName>
        <fullName evidence="2">Uncharacterized protein</fullName>
    </submittedName>
</protein>
<evidence type="ECO:0000313" key="3">
    <source>
        <dbReference type="Proteomes" id="UP000076420"/>
    </source>
</evidence>
<accession>A0A2C9M0C0</accession>
<feature type="region of interest" description="Disordered" evidence="1">
    <location>
        <begin position="1"/>
        <end position="95"/>
    </location>
</feature>
<dbReference type="KEGG" id="bgt:106073643"/>
<dbReference type="InterPro" id="IPR036770">
    <property type="entry name" value="Ankyrin_rpt-contain_sf"/>
</dbReference>
<dbReference type="EnsemblMetazoa" id="BGLB037049-RA">
    <property type="protein sequence ID" value="BGLB037049-PA"/>
    <property type="gene ID" value="BGLB037049"/>
</dbReference>
<dbReference type="Proteomes" id="UP000076420">
    <property type="component" value="Unassembled WGS sequence"/>
</dbReference>
<feature type="compositionally biased region" description="Low complexity" evidence="1">
    <location>
        <begin position="70"/>
        <end position="81"/>
    </location>
</feature>
<feature type="compositionally biased region" description="Basic and acidic residues" evidence="1">
    <location>
        <begin position="43"/>
        <end position="63"/>
    </location>
</feature>
<organism evidence="2 3">
    <name type="scientific">Biomphalaria glabrata</name>
    <name type="common">Bloodfluke planorb</name>
    <name type="synonym">Freshwater snail</name>
    <dbReference type="NCBI Taxonomy" id="6526"/>
    <lineage>
        <taxon>Eukaryota</taxon>
        <taxon>Metazoa</taxon>
        <taxon>Spiralia</taxon>
        <taxon>Lophotrochozoa</taxon>
        <taxon>Mollusca</taxon>
        <taxon>Gastropoda</taxon>
        <taxon>Heterobranchia</taxon>
        <taxon>Euthyneura</taxon>
        <taxon>Panpulmonata</taxon>
        <taxon>Hygrophila</taxon>
        <taxon>Lymnaeoidea</taxon>
        <taxon>Planorbidae</taxon>
        <taxon>Biomphalaria</taxon>
    </lineage>
</organism>
<dbReference type="SUPFAM" id="SSF48403">
    <property type="entry name" value="Ankyrin repeat"/>
    <property type="match status" value="1"/>
</dbReference>
<gene>
    <name evidence="2" type="primary">106073643</name>
</gene>
<feature type="region of interest" description="Disordered" evidence="1">
    <location>
        <begin position="494"/>
        <end position="516"/>
    </location>
</feature>
<dbReference type="Gene3D" id="1.25.40.20">
    <property type="entry name" value="Ankyrin repeat-containing domain"/>
    <property type="match status" value="1"/>
</dbReference>
<proteinExistence type="predicted"/>
<sequence length="516" mass="57375">MESNDKSYEDNALNVDSYKDTIPQNQAPDIVLSAGEALPSDPMTDKKDEDKDTSPPELSKNETLDQNTNSPSSSQLQIASSSKDDNKTDEDDEVDDTENYYDDLFSEVKLPSAPVEEIAPFRKSDASSSFYMYMLAAFSPENIERHLLAGFDINEADRFGATAIMYAKLYDDQKAEETLLNKGAQKTQERIVIDDQFMFLQIYNAATNPMEPFLLEKVCQVLGCSLELRNEAGETVLLAAVRDLNKNAILNLLDAGALIDDQVIQEAKTNEWILETLQRKKKPRLTAAPTFEKLISGSSVDPACYASSAPLVSCAEPNKELHTNKACPSNVGNDQTECNEQQPKANSVSTIGQATVQSIENTSQESLTERINCEHDSVDINENGREFVLTDLHNTELDNRLEEGSESLKSIDCETESTAEMSLTTRQDDTELEACPLSKSVTDNNYNLDHIAEKSHSRIEIMQTANGIELTTRQSDSQEREKCALAQNECENKETDHKVMQATPTETESGFFSMRT</sequence>
<dbReference type="OrthoDB" id="10327468at2759"/>
<dbReference type="VEuPathDB" id="VectorBase:BGLB037049"/>
<reference evidence="2" key="1">
    <citation type="submission" date="2020-05" db="UniProtKB">
        <authorList>
            <consortium name="EnsemblMetazoa"/>
        </authorList>
    </citation>
    <scope>IDENTIFICATION</scope>
    <source>
        <strain evidence="2">BB02</strain>
    </source>
</reference>
<feature type="compositionally biased region" description="Polar residues" evidence="1">
    <location>
        <begin position="502"/>
        <end position="516"/>
    </location>
</feature>